<accession>A0ABM7IBI2</accession>
<proteinExistence type="predicted"/>
<evidence type="ECO:0008006" key="3">
    <source>
        <dbReference type="Google" id="ProtNLM"/>
    </source>
</evidence>
<dbReference type="Proteomes" id="UP000465609">
    <property type="component" value="Chromosome"/>
</dbReference>
<dbReference type="EMBL" id="AP022577">
    <property type="protein sequence ID" value="BBX84084.1"/>
    <property type="molecule type" value="Genomic_DNA"/>
</dbReference>
<keyword evidence="2" id="KW-1185">Reference proteome</keyword>
<evidence type="ECO:0000313" key="1">
    <source>
        <dbReference type="EMBL" id="BBX84084.1"/>
    </source>
</evidence>
<gene>
    <name evidence="1" type="ORF">MAUB_19570</name>
</gene>
<name>A0ABM7IBI2_9MYCO</name>
<dbReference type="InterPro" id="IPR022536">
    <property type="entry name" value="EspC"/>
</dbReference>
<dbReference type="Pfam" id="PF10824">
    <property type="entry name" value="T7SS_ESX_EspC"/>
    <property type="match status" value="1"/>
</dbReference>
<sequence length="99" mass="10309">MASVLRVDPNALRHASRAQTTVASAISTLAVGQSMASAGEGVSGLHSETGCSMVGDLFDAASSATHEELAAHADKLSKAADMYQRADKELGEKLSRHLR</sequence>
<protein>
    <recommendedName>
        <fullName evidence="3">ESX-1 secretion-associated protein</fullName>
    </recommendedName>
</protein>
<dbReference type="RefSeq" id="WP_138231995.1">
    <property type="nucleotide sequence ID" value="NZ_AP022577.1"/>
</dbReference>
<organism evidence="1 2">
    <name type="scientific">Mycolicibacterium aubagnense</name>
    <dbReference type="NCBI Taxonomy" id="319707"/>
    <lineage>
        <taxon>Bacteria</taxon>
        <taxon>Bacillati</taxon>
        <taxon>Actinomycetota</taxon>
        <taxon>Actinomycetes</taxon>
        <taxon>Mycobacteriales</taxon>
        <taxon>Mycobacteriaceae</taxon>
        <taxon>Mycolicibacterium</taxon>
    </lineage>
</organism>
<reference evidence="1 2" key="1">
    <citation type="journal article" date="2019" name="Emerg. Microbes Infect.">
        <title>Comprehensive subspecies identification of 175 nontuberculous mycobacteria species based on 7547 genomic profiles.</title>
        <authorList>
            <person name="Matsumoto Y."/>
            <person name="Kinjo T."/>
            <person name="Motooka D."/>
            <person name="Nabeya D."/>
            <person name="Jung N."/>
            <person name="Uechi K."/>
            <person name="Horii T."/>
            <person name="Iida T."/>
            <person name="Fujita J."/>
            <person name="Nakamura S."/>
        </authorList>
    </citation>
    <scope>NUCLEOTIDE SEQUENCE [LARGE SCALE GENOMIC DNA]</scope>
    <source>
        <strain evidence="1 2">JCM 15296</strain>
    </source>
</reference>
<evidence type="ECO:0000313" key="2">
    <source>
        <dbReference type="Proteomes" id="UP000465609"/>
    </source>
</evidence>